<dbReference type="GO" id="GO:0016491">
    <property type="term" value="F:oxidoreductase activity"/>
    <property type="evidence" value="ECO:0007669"/>
    <property type="project" value="InterPro"/>
</dbReference>
<dbReference type="InterPro" id="IPR036249">
    <property type="entry name" value="Thioredoxin-like_sf"/>
</dbReference>
<dbReference type="GO" id="GO:0016209">
    <property type="term" value="F:antioxidant activity"/>
    <property type="evidence" value="ECO:0007669"/>
    <property type="project" value="InterPro"/>
</dbReference>
<dbReference type="Gene3D" id="3.40.30.10">
    <property type="entry name" value="Glutaredoxin"/>
    <property type="match status" value="1"/>
</dbReference>
<evidence type="ECO:0000313" key="2">
    <source>
        <dbReference type="EMBL" id="MBK1834643.1"/>
    </source>
</evidence>
<dbReference type="AlphaFoldDB" id="A0A934RSJ0"/>
<feature type="domain" description="Alkyl hydroperoxide reductase subunit C/ Thiol specific antioxidant" evidence="1">
    <location>
        <begin position="3"/>
        <end position="78"/>
    </location>
</feature>
<comment type="caution">
    <text evidence="2">The sequence shown here is derived from an EMBL/GenBank/DDBJ whole genome shotgun (WGS) entry which is preliminary data.</text>
</comment>
<sequence>MKQCNALESSAQKLSAARVRALGVSMDPIPAQLAFAKKYGLTFPLLCDVDGSLCDAFEVPHPNNRPARYSYLFHNQKLIWVDHQVNPSKHIEHALQAVARHRAGQSHP</sequence>
<gene>
    <name evidence="2" type="ORF">JIN78_11275</name>
</gene>
<dbReference type="Pfam" id="PF00578">
    <property type="entry name" value="AhpC-TSA"/>
    <property type="match status" value="1"/>
</dbReference>
<dbReference type="InterPro" id="IPR000866">
    <property type="entry name" value="AhpC/TSA"/>
</dbReference>
<dbReference type="SUPFAM" id="SSF52833">
    <property type="entry name" value="Thioredoxin-like"/>
    <property type="match status" value="1"/>
</dbReference>
<evidence type="ECO:0000313" key="3">
    <source>
        <dbReference type="Proteomes" id="UP000604083"/>
    </source>
</evidence>
<dbReference type="Proteomes" id="UP000604083">
    <property type="component" value="Unassembled WGS sequence"/>
</dbReference>
<organism evidence="2 3">
    <name type="scientific">Roseibacillus ishigakijimensis</name>
    <dbReference type="NCBI Taxonomy" id="454146"/>
    <lineage>
        <taxon>Bacteria</taxon>
        <taxon>Pseudomonadati</taxon>
        <taxon>Verrucomicrobiota</taxon>
        <taxon>Verrucomicrobiia</taxon>
        <taxon>Verrucomicrobiales</taxon>
        <taxon>Verrucomicrobiaceae</taxon>
        <taxon>Roseibacillus</taxon>
    </lineage>
</organism>
<accession>A0A934RSJ0</accession>
<name>A0A934RSJ0_9BACT</name>
<evidence type="ECO:0000259" key="1">
    <source>
        <dbReference type="Pfam" id="PF00578"/>
    </source>
</evidence>
<keyword evidence="3" id="KW-1185">Reference proteome</keyword>
<proteinExistence type="predicted"/>
<protein>
    <submittedName>
        <fullName evidence="2">Redoxin domain-containing protein</fullName>
    </submittedName>
</protein>
<reference evidence="2" key="1">
    <citation type="submission" date="2021-01" db="EMBL/GenBank/DDBJ databases">
        <title>Modified the classification status of verrucomicrobia.</title>
        <authorList>
            <person name="Feng X."/>
        </authorList>
    </citation>
    <scope>NUCLEOTIDE SEQUENCE</scope>
    <source>
        <strain evidence="2">KCTC 12986</strain>
    </source>
</reference>
<dbReference type="EMBL" id="JAENIO010000028">
    <property type="protein sequence ID" value="MBK1834643.1"/>
    <property type="molecule type" value="Genomic_DNA"/>
</dbReference>
<dbReference type="RefSeq" id="WP_200392100.1">
    <property type="nucleotide sequence ID" value="NZ_JAENIO010000028.1"/>
</dbReference>